<dbReference type="GO" id="GO:0046982">
    <property type="term" value="F:protein heterodimerization activity"/>
    <property type="evidence" value="ECO:0007669"/>
    <property type="project" value="InterPro"/>
</dbReference>
<dbReference type="PANTHER" id="PTHR10252:SF54">
    <property type="entry name" value="CHROMATIN ACCESSIBILITY COMPLEX PROTEIN 1"/>
    <property type="match status" value="1"/>
</dbReference>
<dbReference type="Gene3D" id="1.10.20.10">
    <property type="entry name" value="Histone, subunit A"/>
    <property type="match status" value="1"/>
</dbReference>
<dbReference type="Pfam" id="PF00808">
    <property type="entry name" value="CBFD_NFYB_HMF"/>
    <property type="match status" value="1"/>
</dbReference>
<evidence type="ECO:0000313" key="6">
    <source>
        <dbReference type="Proteomes" id="UP000244722"/>
    </source>
</evidence>
<organism evidence="5 6">
    <name type="scientific">Tuber borchii</name>
    <name type="common">White truffle</name>
    <dbReference type="NCBI Taxonomy" id="42251"/>
    <lineage>
        <taxon>Eukaryota</taxon>
        <taxon>Fungi</taxon>
        <taxon>Dikarya</taxon>
        <taxon>Ascomycota</taxon>
        <taxon>Pezizomycotina</taxon>
        <taxon>Pezizomycetes</taxon>
        <taxon>Pezizales</taxon>
        <taxon>Tuberaceae</taxon>
        <taxon>Tuber</taxon>
    </lineage>
</organism>
<accession>A0A2T6ZVD5</accession>
<keyword evidence="6" id="KW-1185">Reference proteome</keyword>
<gene>
    <name evidence="5" type="ORF">B9Z19DRAFT_1081699</name>
</gene>
<proteinExistence type="predicted"/>
<dbReference type="InterPro" id="IPR009072">
    <property type="entry name" value="Histone-fold"/>
</dbReference>
<dbReference type="InterPro" id="IPR050568">
    <property type="entry name" value="Transcr_DNA_Rep_Reg"/>
</dbReference>
<sequence length="170" mass="18515">MPYNTSAIPPSEEVTGHSALPLSRVKKIIRLDDDVNGCSNNAAFLVTIAAEMFVQYLAEQGLKMTYGDRKQRKTMQYKDLATAVARVENLEFLADVIPPTVPYKQVRERKNNKTVKDAEAGQLTLNGQRILPIGSSNGRKKGSGGGDTTTVASGRERGANGNKDDEIEMS</sequence>
<dbReference type="EMBL" id="NESQ01000092">
    <property type="protein sequence ID" value="PUU79423.1"/>
    <property type="molecule type" value="Genomic_DNA"/>
</dbReference>
<evidence type="ECO:0000256" key="1">
    <source>
        <dbReference type="ARBA" id="ARBA00004123"/>
    </source>
</evidence>
<dbReference type="OrthoDB" id="636685at2759"/>
<evidence type="ECO:0000256" key="3">
    <source>
        <dbReference type="SAM" id="MobiDB-lite"/>
    </source>
</evidence>
<feature type="domain" description="Transcription factor CBF/NF-Y/archaeal histone" evidence="4">
    <location>
        <begin position="20"/>
        <end position="84"/>
    </location>
</feature>
<comment type="subcellular location">
    <subcellularLocation>
        <location evidence="1">Nucleus</location>
    </subcellularLocation>
</comment>
<comment type="caution">
    <text evidence="5">The sequence shown here is derived from an EMBL/GenBank/DDBJ whole genome shotgun (WGS) entry which is preliminary data.</text>
</comment>
<dbReference type="SUPFAM" id="SSF47113">
    <property type="entry name" value="Histone-fold"/>
    <property type="match status" value="1"/>
</dbReference>
<evidence type="ECO:0000313" key="5">
    <source>
        <dbReference type="EMBL" id="PUU79423.1"/>
    </source>
</evidence>
<reference evidence="5 6" key="1">
    <citation type="submission" date="2017-04" db="EMBL/GenBank/DDBJ databases">
        <title>Draft genome sequence of Tuber borchii Vittad., a whitish edible truffle.</title>
        <authorList>
            <consortium name="DOE Joint Genome Institute"/>
            <person name="Murat C."/>
            <person name="Kuo A."/>
            <person name="Barry K.W."/>
            <person name="Clum A."/>
            <person name="Dockter R.B."/>
            <person name="Fauchery L."/>
            <person name="Iotti M."/>
            <person name="Kohler A."/>
            <person name="Labutti K."/>
            <person name="Lindquist E.A."/>
            <person name="Lipzen A."/>
            <person name="Ohm R.A."/>
            <person name="Wang M."/>
            <person name="Grigoriev I.V."/>
            <person name="Zambonelli A."/>
            <person name="Martin F.M."/>
        </authorList>
    </citation>
    <scope>NUCLEOTIDE SEQUENCE [LARGE SCALE GENOMIC DNA]</scope>
    <source>
        <strain evidence="5 6">Tbo3840</strain>
    </source>
</reference>
<feature type="region of interest" description="Disordered" evidence="3">
    <location>
        <begin position="128"/>
        <end position="170"/>
    </location>
</feature>
<evidence type="ECO:0000256" key="2">
    <source>
        <dbReference type="ARBA" id="ARBA00023242"/>
    </source>
</evidence>
<dbReference type="GO" id="GO:0006261">
    <property type="term" value="P:DNA-templated DNA replication"/>
    <property type="evidence" value="ECO:0007669"/>
    <property type="project" value="TreeGrafter"/>
</dbReference>
<protein>
    <submittedName>
        <fullName evidence="5">Histone-fold-containing protein</fullName>
    </submittedName>
</protein>
<evidence type="ECO:0000259" key="4">
    <source>
        <dbReference type="Pfam" id="PF00808"/>
    </source>
</evidence>
<dbReference type="CDD" id="cd23645">
    <property type="entry name" value="HFD_Dpb3-like"/>
    <property type="match status" value="1"/>
</dbReference>
<feature type="compositionally biased region" description="Basic and acidic residues" evidence="3">
    <location>
        <begin position="154"/>
        <end position="164"/>
    </location>
</feature>
<dbReference type="InterPro" id="IPR003958">
    <property type="entry name" value="CBFA_NFYB_domain"/>
</dbReference>
<dbReference type="AlphaFoldDB" id="A0A2T6ZVD5"/>
<dbReference type="STRING" id="42251.A0A2T6ZVD5"/>
<dbReference type="PANTHER" id="PTHR10252">
    <property type="entry name" value="HISTONE-LIKE TRANSCRIPTION FACTOR CCAAT-RELATED"/>
    <property type="match status" value="1"/>
</dbReference>
<name>A0A2T6ZVD5_TUBBO</name>
<dbReference type="Proteomes" id="UP000244722">
    <property type="component" value="Unassembled WGS sequence"/>
</dbReference>
<keyword evidence="2" id="KW-0539">Nucleus</keyword>
<dbReference type="GO" id="GO:0008623">
    <property type="term" value="C:CHRAC"/>
    <property type="evidence" value="ECO:0007669"/>
    <property type="project" value="TreeGrafter"/>
</dbReference>